<feature type="region of interest" description="Disordered" evidence="8">
    <location>
        <begin position="732"/>
        <end position="751"/>
    </location>
</feature>
<feature type="compositionally biased region" description="Polar residues" evidence="8">
    <location>
        <begin position="739"/>
        <end position="751"/>
    </location>
</feature>
<dbReference type="Pfam" id="PF01237">
    <property type="entry name" value="Oxysterol_BP"/>
    <property type="match status" value="1"/>
</dbReference>
<comment type="similarity">
    <text evidence="1 7">Belongs to the OSBP family.</text>
</comment>
<feature type="repeat" description="ANK" evidence="6">
    <location>
        <begin position="180"/>
        <end position="202"/>
    </location>
</feature>
<dbReference type="GO" id="GO:0030011">
    <property type="term" value="P:maintenance of cell polarity"/>
    <property type="evidence" value="ECO:0007669"/>
    <property type="project" value="TreeGrafter"/>
</dbReference>
<dbReference type="FunFam" id="1.25.40.20:FF:000281">
    <property type="entry name" value="Oxysterol binding protein (Osh1)"/>
    <property type="match status" value="1"/>
</dbReference>
<evidence type="ECO:0000313" key="10">
    <source>
        <dbReference type="EMBL" id="SZF00065.1"/>
    </source>
</evidence>
<dbReference type="AlphaFoldDB" id="A0A383UKH1"/>
<accession>A0A383UKH1</accession>
<dbReference type="InterPro" id="IPR018494">
    <property type="entry name" value="Oxysterol-bd_CS"/>
</dbReference>
<dbReference type="InterPro" id="IPR011993">
    <property type="entry name" value="PH-like_dom_sf"/>
</dbReference>
<dbReference type="Gene3D" id="2.30.29.30">
    <property type="entry name" value="Pleckstrin-homology domain (PH domain)/Phosphotyrosine-binding domain (PTB)"/>
    <property type="match status" value="1"/>
</dbReference>
<gene>
    <name evidence="10" type="ORF">BLGHR1_10790</name>
</gene>
<feature type="compositionally biased region" description="Acidic residues" evidence="8">
    <location>
        <begin position="585"/>
        <end position="594"/>
    </location>
</feature>
<proteinExistence type="inferred from homology"/>
<protein>
    <recommendedName>
        <fullName evidence="9">PH domain-containing protein</fullName>
    </recommendedName>
</protein>
<dbReference type="GO" id="GO:0006897">
    <property type="term" value="P:endocytosis"/>
    <property type="evidence" value="ECO:0007669"/>
    <property type="project" value="TreeGrafter"/>
</dbReference>
<dbReference type="PROSITE" id="PS50297">
    <property type="entry name" value="ANK_REP_REGION"/>
    <property type="match status" value="2"/>
</dbReference>
<feature type="region of interest" description="Disordered" evidence="8">
    <location>
        <begin position="1151"/>
        <end position="1196"/>
    </location>
</feature>
<evidence type="ECO:0000259" key="9">
    <source>
        <dbReference type="PROSITE" id="PS50003"/>
    </source>
</evidence>
<reference evidence="10 11" key="1">
    <citation type="submission" date="2017-11" db="EMBL/GenBank/DDBJ databases">
        <authorList>
            <person name="Kracher B."/>
        </authorList>
    </citation>
    <scope>NUCLEOTIDE SEQUENCE [LARGE SCALE GENOMIC DNA]</scope>
    <source>
        <strain evidence="10 11">RACE1</strain>
    </source>
</reference>
<dbReference type="Pfam" id="PF00169">
    <property type="entry name" value="PH"/>
    <property type="match status" value="1"/>
</dbReference>
<dbReference type="GO" id="GO:0006869">
    <property type="term" value="P:lipid transport"/>
    <property type="evidence" value="ECO:0007669"/>
    <property type="project" value="UniProtKB-KW"/>
</dbReference>
<dbReference type="SUPFAM" id="SSF48403">
    <property type="entry name" value="Ankyrin repeat"/>
    <property type="match status" value="1"/>
</dbReference>
<keyword evidence="3" id="KW-0597">Phosphoprotein</keyword>
<dbReference type="Gene3D" id="2.40.160.120">
    <property type="match status" value="1"/>
</dbReference>
<dbReference type="InterPro" id="IPR001849">
    <property type="entry name" value="PH_domain"/>
</dbReference>
<dbReference type="Pfam" id="PF00023">
    <property type="entry name" value="Ank"/>
    <property type="match status" value="1"/>
</dbReference>
<dbReference type="InterPro" id="IPR036770">
    <property type="entry name" value="Ankyrin_rpt-contain_sf"/>
</dbReference>
<dbReference type="GO" id="GO:0097038">
    <property type="term" value="C:perinuclear endoplasmic reticulum"/>
    <property type="evidence" value="ECO:0007669"/>
    <property type="project" value="TreeGrafter"/>
</dbReference>
<name>A0A383UKH1_BLUHO</name>
<dbReference type="SMART" id="SM00233">
    <property type="entry name" value="PH"/>
    <property type="match status" value="1"/>
</dbReference>
<keyword evidence="5" id="KW-0446">Lipid-binding</keyword>
<evidence type="ECO:0000256" key="7">
    <source>
        <dbReference type="RuleBase" id="RU003844"/>
    </source>
</evidence>
<dbReference type="FunFam" id="2.40.160.120:FF:000008">
    <property type="entry name" value="Oxysterol binding protein (Osh1)"/>
    <property type="match status" value="1"/>
</dbReference>
<dbReference type="EMBL" id="UNSH01000007">
    <property type="protein sequence ID" value="SZF00065.1"/>
    <property type="molecule type" value="Genomic_DNA"/>
</dbReference>
<dbReference type="PANTHER" id="PTHR10972">
    <property type="entry name" value="OXYSTEROL-BINDING PROTEIN-RELATED"/>
    <property type="match status" value="1"/>
</dbReference>
<dbReference type="InterPro" id="IPR000648">
    <property type="entry name" value="Oxysterol-bd"/>
</dbReference>
<evidence type="ECO:0000256" key="3">
    <source>
        <dbReference type="ARBA" id="ARBA00022553"/>
    </source>
</evidence>
<evidence type="ECO:0000313" key="11">
    <source>
        <dbReference type="Proteomes" id="UP000275772"/>
    </source>
</evidence>
<dbReference type="GO" id="GO:0034727">
    <property type="term" value="P:piecemeal microautophagy of the nucleus"/>
    <property type="evidence" value="ECO:0007669"/>
    <property type="project" value="TreeGrafter"/>
</dbReference>
<dbReference type="PROSITE" id="PS50003">
    <property type="entry name" value="PH_DOMAIN"/>
    <property type="match status" value="1"/>
</dbReference>
<evidence type="ECO:0000256" key="2">
    <source>
        <dbReference type="ARBA" id="ARBA00022448"/>
    </source>
</evidence>
<feature type="repeat" description="ANK" evidence="6">
    <location>
        <begin position="287"/>
        <end position="319"/>
    </location>
</feature>
<keyword evidence="6" id="KW-0040">ANK repeat</keyword>
<dbReference type="FunFam" id="2.30.29.30:FF:000061">
    <property type="entry name" value="Oxysterol binding protein 1"/>
    <property type="match status" value="1"/>
</dbReference>
<dbReference type="Pfam" id="PF12796">
    <property type="entry name" value="Ank_2"/>
    <property type="match status" value="1"/>
</dbReference>
<dbReference type="GO" id="GO:0005635">
    <property type="term" value="C:nuclear envelope"/>
    <property type="evidence" value="ECO:0007669"/>
    <property type="project" value="TreeGrafter"/>
</dbReference>
<evidence type="ECO:0000256" key="1">
    <source>
        <dbReference type="ARBA" id="ARBA00008842"/>
    </source>
</evidence>
<organism evidence="10 11">
    <name type="scientific">Blumeria hordei</name>
    <name type="common">Barley powdery mildew</name>
    <name type="synonym">Blumeria graminis f. sp. hordei</name>
    <dbReference type="NCBI Taxonomy" id="2867405"/>
    <lineage>
        <taxon>Eukaryota</taxon>
        <taxon>Fungi</taxon>
        <taxon>Dikarya</taxon>
        <taxon>Ascomycota</taxon>
        <taxon>Pezizomycotina</taxon>
        <taxon>Leotiomycetes</taxon>
        <taxon>Erysiphales</taxon>
        <taxon>Erysiphaceae</taxon>
        <taxon>Blumeria</taxon>
    </lineage>
</organism>
<dbReference type="VEuPathDB" id="FungiDB:BLGHR1_10790"/>
<feature type="domain" description="PH" evidence="9">
    <location>
        <begin position="378"/>
        <end position="473"/>
    </location>
</feature>
<feature type="compositionally biased region" description="Basic and acidic residues" evidence="8">
    <location>
        <begin position="1156"/>
        <end position="1192"/>
    </location>
</feature>
<dbReference type="GO" id="GO:0005886">
    <property type="term" value="C:plasma membrane"/>
    <property type="evidence" value="ECO:0007669"/>
    <property type="project" value="TreeGrafter"/>
</dbReference>
<dbReference type="GO" id="GO:0005829">
    <property type="term" value="C:cytosol"/>
    <property type="evidence" value="ECO:0007669"/>
    <property type="project" value="TreeGrafter"/>
</dbReference>
<dbReference type="InterPro" id="IPR037239">
    <property type="entry name" value="OSBP_sf"/>
</dbReference>
<dbReference type="SUPFAM" id="SSF50729">
    <property type="entry name" value="PH domain-like"/>
    <property type="match status" value="1"/>
</dbReference>
<dbReference type="GO" id="GO:0006887">
    <property type="term" value="P:exocytosis"/>
    <property type="evidence" value="ECO:0007669"/>
    <property type="project" value="TreeGrafter"/>
</dbReference>
<dbReference type="InterPro" id="IPR002110">
    <property type="entry name" value="Ankyrin_rpt"/>
</dbReference>
<dbReference type="Gene3D" id="3.30.70.3490">
    <property type="match status" value="1"/>
</dbReference>
<feature type="region of interest" description="Disordered" evidence="8">
    <location>
        <begin position="577"/>
        <end position="599"/>
    </location>
</feature>
<dbReference type="CDD" id="cd13292">
    <property type="entry name" value="PH_Osh1p_Osh2p_yeast"/>
    <property type="match status" value="1"/>
</dbReference>
<dbReference type="SUPFAM" id="SSF144000">
    <property type="entry name" value="Oxysterol-binding protein-like"/>
    <property type="match status" value="1"/>
</dbReference>
<dbReference type="PROSITE" id="PS01013">
    <property type="entry name" value="OSBP"/>
    <property type="match status" value="1"/>
</dbReference>
<evidence type="ECO:0000256" key="5">
    <source>
        <dbReference type="ARBA" id="ARBA00023121"/>
    </source>
</evidence>
<feature type="repeat" description="ANK" evidence="6">
    <location>
        <begin position="144"/>
        <end position="176"/>
    </location>
</feature>
<dbReference type="GO" id="GO:0032934">
    <property type="term" value="F:sterol binding"/>
    <property type="evidence" value="ECO:0007669"/>
    <property type="project" value="TreeGrafter"/>
</dbReference>
<dbReference type="PANTHER" id="PTHR10972:SF205">
    <property type="entry name" value="OXYSTEROL-BINDING PROTEIN 1"/>
    <property type="match status" value="1"/>
</dbReference>
<evidence type="ECO:0000256" key="6">
    <source>
        <dbReference type="PROSITE-ProRule" id="PRU00023"/>
    </source>
</evidence>
<dbReference type="Proteomes" id="UP000275772">
    <property type="component" value="Unassembled WGS sequence"/>
</dbReference>
<evidence type="ECO:0000256" key="8">
    <source>
        <dbReference type="SAM" id="MobiDB-lite"/>
    </source>
</evidence>
<feature type="region of interest" description="Disordered" evidence="8">
    <location>
        <begin position="1"/>
        <end position="47"/>
    </location>
</feature>
<dbReference type="SMART" id="SM00248">
    <property type="entry name" value="ANK"/>
    <property type="match status" value="3"/>
</dbReference>
<sequence length="1246" mass="139915">MLDKSESFHRRTKSSALSLLRRKEGKDEEETCEESPQKLTLSAAQTPVTMPDSAIRIQSNKLLNGVSSPPPTINPSPLHQKAMAQTPLPHDKVISLEQTVKKFRIFEALRSGDTAVISKAIREVGESQQSTPITASPVLTSMLDDTTILHLAIQCAELPVIEYILSDGAGVIDVNAQDKDGNTPLHIAASQARGPIVRLLLEQPDINDSIANYQGKLPLDLARTPNIFQQLQLSRSLFVEGKIRRVQELVRQSDLKTLSSVLEEPRVRMLLNINGGEFASDVQTVESGGTLLHEAARKKDIALIEVLFQHGADPFRRDRKGRLPQDVTKDDVTRAILKKSPAAISAQRGIQEKAVLGSASQQGAINISPIEIVAGKEGREMKGYLKKWTNYRKGYQLRWFVLEDGVLSYYKNQDDTESACRGAINMKIAKLHMDPTEKTKFDILGKSSVKYNLRANHEVEAKRWFWALNNSIQWMKDQAKEDDRMRQKNTELLKTTKLDHSGSNSIREFHVDLACETASMMDIRRGSTQGNLLIPNNSMGTRISMISGNTTHEDETPASVSYEQSFVSDGARVSENLDASRIGNVDDDDDDDDAYSDREISNSKDAFDITAQSAKLQLEVMSQVNKALQAEQLKTPSLSVSSPLVLSAAQTLDSSIQNLEVLIRDLSKISKDQNTYWKYRVDREAEMRRMWEENMATIAHEQEVLEARYGEAEEKRKLTKRALREVMEVSSSSEVAGKTLQSPEPSKTLKQVLSSDEIKAFKRSDTSKSSSRTKSILAEVAALSEPESDEEFFDAVDAGEVEVAPKLMPPPSPGVLDADEKITLPAVNHGIDISPSFKGYQDGIRKKLKMETDNRPKISLWGILKSMIGKDMTKMTLPVSFNEPTSLLQRCAEDMEYSDLLDVAADRSDATERMVYVAAFAASEYASTVGRVAKPFNPLLGETFEYVRPDKNYRFFIEQVSHHPPIGAAWAESPRWVYWGESAVKSKFYGKSFDINPLGTWFLKLRINGGKEELYTWKKVTTSVIGIITGSPMVENYGPMEVKNWNTGETCMIDFKSRGWKVSSAYHLSGRVNDANGQTRYSIGGRWNNKIYARLTPGYEATVEEPESTTSDPNQAFLVWEANPRPLNIPFNLTPFVVTLNDDNPKLLSWLPPTDSRLRPDQRAMEDGRYDDAAAEKTRVEERQRAKRREREESGEEYSPHWFSKAKCAITGESYWKFNNKYWDERELVPEGKAWTGCDRIFGLEE</sequence>
<keyword evidence="2" id="KW-0813">Transport</keyword>
<evidence type="ECO:0000256" key="4">
    <source>
        <dbReference type="ARBA" id="ARBA00023055"/>
    </source>
</evidence>
<feature type="compositionally biased region" description="Polar residues" evidence="8">
    <location>
        <begin position="37"/>
        <end position="47"/>
    </location>
</feature>
<keyword evidence="4" id="KW-0445">Lipid transport</keyword>
<dbReference type="Gene3D" id="1.25.40.20">
    <property type="entry name" value="Ankyrin repeat-containing domain"/>
    <property type="match status" value="2"/>
</dbReference>
<dbReference type="PROSITE" id="PS50088">
    <property type="entry name" value="ANK_REPEAT"/>
    <property type="match status" value="3"/>
</dbReference>